<protein>
    <submittedName>
        <fullName evidence="12">Nuclear receptor subfamily 5 group A member 2-like</fullName>
    </submittedName>
</protein>
<keyword evidence="6" id="KW-0804">Transcription</keyword>
<dbReference type="GO" id="GO:0035259">
    <property type="term" value="F:nuclear glucocorticoid receptor binding"/>
    <property type="evidence" value="ECO:0007669"/>
    <property type="project" value="TreeGrafter"/>
</dbReference>
<dbReference type="PANTHER" id="PTHR24085:SF4">
    <property type="entry name" value="NUCLEAR HORMONE RECEPTOR HR38-RELATED"/>
    <property type="match status" value="1"/>
</dbReference>
<sequence length="294" mass="33395">MHYQAMQSYSYPAPYQNQDLNMNTLTGVSAFDIQRERSNTALYGQENAYVLNFLNRNEYLPPDNMHRQSSHDMGHSISSTDMHPSNRKNSGESNVQYLDLDKIGRIPSDERNRNTLDGLPNRFIDEQSKLITQNFDIGVSDNPQYYFGRRQPTSSQGLSRRQITNDGYMTRPATTVPGKMDMCLTGFEQSEGLLCAVCGDKAKCQHYGVRTCEGCKGFFKRTVQKKSNYVCIGEKNCLIDKGRRNRCQSCRFQKCLSVGMSKEVVRSGQLKGRRGRLPSKSKTSSMYLPTFSSN</sequence>
<evidence type="ECO:0000256" key="4">
    <source>
        <dbReference type="ARBA" id="ARBA00023015"/>
    </source>
</evidence>
<keyword evidence="3" id="KW-0862">Zinc</keyword>
<organism evidence="11 12">
    <name type="scientific">Crassostrea virginica</name>
    <name type="common">Eastern oyster</name>
    <dbReference type="NCBI Taxonomy" id="6565"/>
    <lineage>
        <taxon>Eukaryota</taxon>
        <taxon>Metazoa</taxon>
        <taxon>Spiralia</taxon>
        <taxon>Lophotrochozoa</taxon>
        <taxon>Mollusca</taxon>
        <taxon>Bivalvia</taxon>
        <taxon>Autobranchia</taxon>
        <taxon>Pteriomorphia</taxon>
        <taxon>Ostreida</taxon>
        <taxon>Ostreoidea</taxon>
        <taxon>Ostreidae</taxon>
        <taxon>Crassostrea</taxon>
    </lineage>
</organism>
<dbReference type="GO" id="GO:0005634">
    <property type="term" value="C:nucleus"/>
    <property type="evidence" value="ECO:0007669"/>
    <property type="project" value="TreeGrafter"/>
</dbReference>
<dbReference type="SUPFAM" id="SSF57716">
    <property type="entry name" value="Glucocorticoid receptor-like (DNA-binding domain)"/>
    <property type="match status" value="1"/>
</dbReference>
<evidence type="ECO:0000256" key="8">
    <source>
        <dbReference type="ARBA" id="ARBA00023242"/>
    </source>
</evidence>
<dbReference type="OrthoDB" id="5771769at2759"/>
<keyword evidence="2" id="KW-0863">Zinc-finger</keyword>
<dbReference type="RefSeq" id="XP_022336833.1">
    <property type="nucleotide sequence ID" value="XM_022481125.1"/>
</dbReference>
<keyword evidence="1" id="KW-0479">Metal-binding</keyword>
<dbReference type="GO" id="GO:0005667">
    <property type="term" value="C:transcription regulator complex"/>
    <property type="evidence" value="ECO:0007669"/>
    <property type="project" value="TreeGrafter"/>
</dbReference>
<name>A0A8B8EB87_CRAVI</name>
<feature type="compositionally biased region" description="Basic and acidic residues" evidence="9">
    <location>
        <begin position="65"/>
        <end position="74"/>
    </location>
</feature>
<accession>A0A8B8EB87</accession>
<evidence type="ECO:0000256" key="7">
    <source>
        <dbReference type="ARBA" id="ARBA00023170"/>
    </source>
</evidence>
<keyword evidence="8" id="KW-0539">Nucleus</keyword>
<dbReference type="GO" id="GO:0008270">
    <property type="term" value="F:zinc ion binding"/>
    <property type="evidence" value="ECO:0007669"/>
    <property type="project" value="UniProtKB-KW"/>
</dbReference>
<dbReference type="Proteomes" id="UP000694844">
    <property type="component" value="Chromosome 5"/>
</dbReference>
<dbReference type="PANTHER" id="PTHR24085">
    <property type="entry name" value="NUCLEAR HORMONE RECEPTOR"/>
    <property type="match status" value="1"/>
</dbReference>
<evidence type="ECO:0000256" key="3">
    <source>
        <dbReference type="ARBA" id="ARBA00022833"/>
    </source>
</evidence>
<evidence type="ECO:0000256" key="9">
    <source>
        <dbReference type="SAM" id="MobiDB-lite"/>
    </source>
</evidence>
<dbReference type="Pfam" id="PF00105">
    <property type="entry name" value="zf-C4"/>
    <property type="match status" value="1"/>
</dbReference>
<dbReference type="GO" id="GO:0071376">
    <property type="term" value="P:cellular response to corticotropin-releasing hormone stimulus"/>
    <property type="evidence" value="ECO:0007669"/>
    <property type="project" value="TreeGrafter"/>
</dbReference>
<dbReference type="SMART" id="SM00399">
    <property type="entry name" value="ZnF_C4"/>
    <property type="match status" value="1"/>
</dbReference>
<evidence type="ECO:0000256" key="2">
    <source>
        <dbReference type="ARBA" id="ARBA00022771"/>
    </source>
</evidence>
<evidence type="ECO:0000313" key="12">
    <source>
        <dbReference type="RefSeq" id="XP_022336833.1"/>
    </source>
</evidence>
<keyword evidence="4" id="KW-0805">Transcription regulation</keyword>
<evidence type="ECO:0000259" key="10">
    <source>
        <dbReference type="PROSITE" id="PS51030"/>
    </source>
</evidence>
<dbReference type="PROSITE" id="PS51030">
    <property type="entry name" value="NUCLEAR_REC_DBD_2"/>
    <property type="match status" value="1"/>
</dbReference>
<dbReference type="Gene3D" id="3.30.50.10">
    <property type="entry name" value="Erythroid Transcription Factor GATA-1, subunit A"/>
    <property type="match status" value="1"/>
</dbReference>
<feature type="region of interest" description="Disordered" evidence="9">
    <location>
        <begin position="267"/>
        <end position="294"/>
    </location>
</feature>
<evidence type="ECO:0000313" key="11">
    <source>
        <dbReference type="Proteomes" id="UP000694844"/>
    </source>
</evidence>
<dbReference type="FunFam" id="3.30.50.10:FF:000116">
    <property type="entry name" value="Nuclear receptor subfamily 4, group A, member 1"/>
    <property type="match status" value="1"/>
</dbReference>
<keyword evidence="7" id="KW-0675">Receptor</keyword>
<feature type="region of interest" description="Disordered" evidence="9">
    <location>
        <begin position="65"/>
        <end position="95"/>
    </location>
</feature>
<dbReference type="InterPro" id="IPR001628">
    <property type="entry name" value="Znf_hrmn_rcpt"/>
</dbReference>
<feature type="domain" description="Nuclear receptor" evidence="10">
    <location>
        <begin position="192"/>
        <end position="267"/>
    </location>
</feature>
<dbReference type="GeneID" id="111133060"/>
<dbReference type="GO" id="GO:0000981">
    <property type="term" value="F:DNA-binding transcription factor activity, RNA polymerase II-specific"/>
    <property type="evidence" value="ECO:0007669"/>
    <property type="project" value="TreeGrafter"/>
</dbReference>
<feature type="compositionally biased region" description="Polar residues" evidence="9">
    <location>
        <begin position="76"/>
        <end position="95"/>
    </location>
</feature>
<dbReference type="InterPro" id="IPR013088">
    <property type="entry name" value="Znf_NHR/GATA"/>
</dbReference>
<feature type="compositionally biased region" description="Polar residues" evidence="9">
    <location>
        <begin position="280"/>
        <end position="294"/>
    </location>
</feature>
<evidence type="ECO:0000256" key="5">
    <source>
        <dbReference type="ARBA" id="ARBA00023125"/>
    </source>
</evidence>
<dbReference type="AlphaFoldDB" id="A0A8B8EB87"/>
<keyword evidence="11" id="KW-1185">Reference proteome</keyword>
<dbReference type="CDD" id="cd06969">
    <property type="entry name" value="NR_DBD_NGFI-B"/>
    <property type="match status" value="1"/>
</dbReference>
<dbReference type="GO" id="GO:0000978">
    <property type="term" value="F:RNA polymerase II cis-regulatory region sequence-specific DNA binding"/>
    <property type="evidence" value="ECO:0007669"/>
    <property type="project" value="TreeGrafter"/>
</dbReference>
<keyword evidence="5" id="KW-0238">DNA-binding</keyword>
<dbReference type="PROSITE" id="PS00031">
    <property type="entry name" value="NUCLEAR_REC_DBD_1"/>
    <property type="match status" value="1"/>
</dbReference>
<evidence type="ECO:0000256" key="1">
    <source>
        <dbReference type="ARBA" id="ARBA00022723"/>
    </source>
</evidence>
<proteinExistence type="predicted"/>
<reference evidence="12" key="1">
    <citation type="submission" date="2025-08" db="UniProtKB">
        <authorList>
            <consortium name="RefSeq"/>
        </authorList>
    </citation>
    <scope>IDENTIFICATION</scope>
    <source>
        <tissue evidence="12">Whole sample</tissue>
    </source>
</reference>
<evidence type="ECO:0000256" key="6">
    <source>
        <dbReference type="ARBA" id="ARBA00023163"/>
    </source>
</evidence>
<gene>
    <name evidence="12" type="primary">LOC111133060</name>
</gene>
<dbReference type="PRINTS" id="PR00047">
    <property type="entry name" value="STROIDFINGER"/>
</dbReference>
<dbReference type="KEGG" id="cvn:111133060"/>